<sequence length="413" mass="43937">MSPSPSSPGRGTAGAASAARSGAPRGSGHGPTAAPARRPAQPDTPGRPSGLSGPRTPGMSAADPAGRRPTGSAAGAYSAGRGTAREPGRGGESDGGRSMREPHDPGRPARGTEPRGDQRGVSPVPPAVVAAAAARVCPGFAAGAVMRVTRKSVLMTGSVGRNPVVVKYLTDDSPAWTQRLRHEISAYRTFTRQRPPVRVPRLFGADPERRVLVLEHVPGRPAAVERHPGSALARADVRSVLHAFGALNAWKPPSGSFQAAFDYLPRVQRYHALGLLTDRDATDLAQLIRGLARVPLQLCHGDAMFSNILLTSHGPALVDWEFVGYHLPGYDLAVLWSLLARDPLTRRHIGQVAQQGGSFARDAFLVNLMLVLVREIRIHDRAAAGEEDRRLLRRLHDDSTTVRRAVRAAVGTH</sequence>
<evidence type="ECO:0000313" key="3">
    <source>
        <dbReference type="EMBL" id="GAA4992316.1"/>
    </source>
</evidence>
<evidence type="ECO:0000313" key="4">
    <source>
        <dbReference type="Proteomes" id="UP001500466"/>
    </source>
</evidence>
<dbReference type="Proteomes" id="UP001500466">
    <property type="component" value="Unassembled WGS sequence"/>
</dbReference>
<reference evidence="4" key="1">
    <citation type="journal article" date="2019" name="Int. J. Syst. Evol. Microbiol.">
        <title>The Global Catalogue of Microorganisms (GCM) 10K type strain sequencing project: providing services to taxonomists for standard genome sequencing and annotation.</title>
        <authorList>
            <consortium name="The Broad Institute Genomics Platform"/>
            <consortium name="The Broad Institute Genome Sequencing Center for Infectious Disease"/>
            <person name="Wu L."/>
            <person name="Ma J."/>
        </authorList>
    </citation>
    <scope>NUCLEOTIDE SEQUENCE [LARGE SCALE GENOMIC DNA]</scope>
    <source>
        <strain evidence="4">JCM 17986</strain>
    </source>
</reference>
<dbReference type="EMBL" id="BAABHS010000046">
    <property type="protein sequence ID" value="GAA4992316.1"/>
    <property type="molecule type" value="Genomic_DNA"/>
</dbReference>
<dbReference type="SUPFAM" id="SSF56112">
    <property type="entry name" value="Protein kinase-like (PK-like)"/>
    <property type="match status" value="1"/>
</dbReference>
<dbReference type="InterPro" id="IPR011009">
    <property type="entry name" value="Kinase-like_dom_sf"/>
</dbReference>
<gene>
    <name evidence="3" type="ORF">GCM10023205_76020</name>
</gene>
<feature type="compositionally biased region" description="Basic and acidic residues" evidence="1">
    <location>
        <begin position="83"/>
        <end position="118"/>
    </location>
</feature>
<name>A0ABP9I9Q3_9ACTN</name>
<keyword evidence="4" id="KW-1185">Reference proteome</keyword>
<accession>A0ABP9I9Q3</accession>
<feature type="compositionally biased region" description="Low complexity" evidence="1">
    <location>
        <begin position="1"/>
        <end position="44"/>
    </location>
</feature>
<evidence type="ECO:0000259" key="2">
    <source>
        <dbReference type="Pfam" id="PF01636"/>
    </source>
</evidence>
<organism evidence="3 4">
    <name type="scientific">Yinghuangia aomiensis</name>
    <dbReference type="NCBI Taxonomy" id="676205"/>
    <lineage>
        <taxon>Bacteria</taxon>
        <taxon>Bacillati</taxon>
        <taxon>Actinomycetota</taxon>
        <taxon>Actinomycetes</taxon>
        <taxon>Kitasatosporales</taxon>
        <taxon>Streptomycetaceae</taxon>
        <taxon>Yinghuangia</taxon>
    </lineage>
</organism>
<proteinExistence type="predicted"/>
<protein>
    <recommendedName>
        <fullName evidence="2">Aminoglycoside phosphotransferase domain-containing protein</fullName>
    </recommendedName>
</protein>
<comment type="caution">
    <text evidence="3">The sequence shown here is derived from an EMBL/GenBank/DDBJ whole genome shotgun (WGS) entry which is preliminary data.</text>
</comment>
<dbReference type="Pfam" id="PF01636">
    <property type="entry name" value="APH"/>
    <property type="match status" value="1"/>
</dbReference>
<feature type="compositionally biased region" description="Low complexity" evidence="1">
    <location>
        <begin position="70"/>
        <end position="82"/>
    </location>
</feature>
<evidence type="ECO:0000256" key="1">
    <source>
        <dbReference type="SAM" id="MobiDB-lite"/>
    </source>
</evidence>
<dbReference type="InterPro" id="IPR002575">
    <property type="entry name" value="Aminoglycoside_PTrfase"/>
</dbReference>
<dbReference type="Gene3D" id="3.90.1200.10">
    <property type="match status" value="1"/>
</dbReference>
<feature type="domain" description="Aminoglycoside phosphotransferase" evidence="2">
    <location>
        <begin position="169"/>
        <end position="360"/>
    </location>
</feature>
<feature type="region of interest" description="Disordered" evidence="1">
    <location>
        <begin position="1"/>
        <end position="123"/>
    </location>
</feature>